<name>A0ABU6QIJ4_9FABA</name>
<evidence type="ECO:0000313" key="6">
    <source>
        <dbReference type="Proteomes" id="UP001341840"/>
    </source>
</evidence>
<feature type="region of interest" description="Disordered" evidence="3">
    <location>
        <begin position="243"/>
        <end position="267"/>
    </location>
</feature>
<dbReference type="Gene3D" id="1.10.510.10">
    <property type="entry name" value="Transferase(Phosphotransferase) domain 1"/>
    <property type="match status" value="1"/>
</dbReference>
<feature type="domain" description="Protein kinase" evidence="4">
    <location>
        <begin position="1"/>
        <end position="233"/>
    </location>
</feature>
<protein>
    <submittedName>
        <fullName evidence="5">L-type lectin-domain containing receptor kinase S.1</fullName>
    </submittedName>
</protein>
<dbReference type="PIRSF" id="PIRSF000654">
    <property type="entry name" value="Integrin-linked_kinase"/>
    <property type="match status" value="1"/>
</dbReference>
<evidence type="ECO:0000313" key="5">
    <source>
        <dbReference type="EMBL" id="MED6111774.1"/>
    </source>
</evidence>
<dbReference type="InterPro" id="IPR050528">
    <property type="entry name" value="L-type_Lectin-RKs"/>
</dbReference>
<dbReference type="SMART" id="SM00220">
    <property type="entry name" value="S_TKc"/>
    <property type="match status" value="1"/>
</dbReference>
<evidence type="ECO:0000256" key="1">
    <source>
        <dbReference type="ARBA" id="ARBA00022741"/>
    </source>
</evidence>
<reference evidence="5 6" key="1">
    <citation type="journal article" date="2023" name="Plants (Basel)">
        <title>Bridging the Gap: Combining Genomics and Transcriptomics Approaches to Understand Stylosanthes scabra, an Orphan Legume from the Brazilian Caatinga.</title>
        <authorList>
            <person name="Ferreira-Neto J.R.C."/>
            <person name="da Silva M.D."/>
            <person name="Binneck E."/>
            <person name="de Melo N.F."/>
            <person name="da Silva R.H."/>
            <person name="de Melo A.L.T.M."/>
            <person name="Pandolfi V."/>
            <person name="Bustamante F.O."/>
            <person name="Brasileiro-Vidal A.C."/>
            <person name="Benko-Iseppon A.M."/>
        </authorList>
    </citation>
    <scope>NUCLEOTIDE SEQUENCE [LARGE SCALE GENOMIC DNA]</scope>
    <source>
        <tissue evidence="5">Leaves</tissue>
    </source>
</reference>
<keyword evidence="5" id="KW-0418">Kinase</keyword>
<dbReference type="InterPro" id="IPR008271">
    <property type="entry name" value="Ser/Thr_kinase_AS"/>
</dbReference>
<evidence type="ECO:0000256" key="2">
    <source>
        <dbReference type="ARBA" id="ARBA00022840"/>
    </source>
</evidence>
<proteinExistence type="predicted"/>
<dbReference type="InterPro" id="IPR011009">
    <property type="entry name" value="Kinase-like_dom_sf"/>
</dbReference>
<keyword evidence="6" id="KW-1185">Reference proteome</keyword>
<dbReference type="PANTHER" id="PTHR27007">
    <property type="match status" value="1"/>
</dbReference>
<dbReference type="PROSITE" id="PS00108">
    <property type="entry name" value="PROTEIN_KINASE_ST"/>
    <property type="match status" value="1"/>
</dbReference>
<keyword evidence="1" id="KW-0547">Nucleotide-binding</keyword>
<sequence length="267" mass="29710">MAEISSMGRLQHKNLVQMRGWCRKGNELMLVYDFMPNGSLNKWVFDNPPKLLEWGRRRRVLVDVAEGLNYLHHGWDQVVIHRDIKSSNILLDSEMRGRLGDFGLAKLYQQGEVPNTTRVVGTLGYLAPELATVAVPTSASDVYSFGVVLLEVACGRRPIETSAAEEEVVLMDWVRELYARGSVCEAADPRLEGEYEDEDMEMVLKLGLACCHPEPQRRPTMKEVVAVLIGDNVSEEPGKVLTDLARGNGGGSGEEEETTALRDNLPV</sequence>
<evidence type="ECO:0000256" key="3">
    <source>
        <dbReference type="SAM" id="MobiDB-lite"/>
    </source>
</evidence>
<dbReference type="PROSITE" id="PS50011">
    <property type="entry name" value="PROTEIN_KINASE_DOM"/>
    <property type="match status" value="1"/>
</dbReference>
<accession>A0ABU6QIJ4</accession>
<keyword evidence="5" id="KW-0675">Receptor</keyword>
<dbReference type="GO" id="GO:0016301">
    <property type="term" value="F:kinase activity"/>
    <property type="evidence" value="ECO:0007669"/>
    <property type="project" value="UniProtKB-KW"/>
</dbReference>
<evidence type="ECO:0000259" key="4">
    <source>
        <dbReference type="PROSITE" id="PS50011"/>
    </source>
</evidence>
<dbReference type="InterPro" id="IPR000719">
    <property type="entry name" value="Prot_kinase_dom"/>
</dbReference>
<gene>
    <name evidence="5" type="primary">LECRKS1</name>
    <name evidence="5" type="ORF">PIB30_055427</name>
</gene>
<dbReference type="EMBL" id="JASCZI010000432">
    <property type="protein sequence ID" value="MED6111774.1"/>
    <property type="molecule type" value="Genomic_DNA"/>
</dbReference>
<dbReference type="SUPFAM" id="SSF56112">
    <property type="entry name" value="Protein kinase-like (PK-like)"/>
    <property type="match status" value="1"/>
</dbReference>
<keyword evidence="2" id="KW-0067">ATP-binding</keyword>
<keyword evidence="5" id="KW-0808">Transferase</keyword>
<dbReference type="Gene3D" id="3.30.200.20">
    <property type="entry name" value="Phosphorylase Kinase, domain 1"/>
    <property type="match status" value="1"/>
</dbReference>
<organism evidence="5 6">
    <name type="scientific">Stylosanthes scabra</name>
    <dbReference type="NCBI Taxonomy" id="79078"/>
    <lineage>
        <taxon>Eukaryota</taxon>
        <taxon>Viridiplantae</taxon>
        <taxon>Streptophyta</taxon>
        <taxon>Embryophyta</taxon>
        <taxon>Tracheophyta</taxon>
        <taxon>Spermatophyta</taxon>
        <taxon>Magnoliopsida</taxon>
        <taxon>eudicotyledons</taxon>
        <taxon>Gunneridae</taxon>
        <taxon>Pentapetalae</taxon>
        <taxon>rosids</taxon>
        <taxon>fabids</taxon>
        <taxon>Fabales</taxon>
        <taxon>Fabaceae</taxon>
        <taxon>Papilionoideae</taxon>
        <taxon>50 kb inversion clade</taxon>
        <taxon>dalbergioids sensu lato</taxon>
        <taxon>Dalbergieae</taxon>
        <taxon>Pterocarpus clade</taxon>
        <taxon>Stylosanthes</taxon>
    </lineage>
</organism>
<dbReference type="Proteomes" id="UP001341840">
    <property type="component" value="Unassembled WGS sequence"/>
</dbReference>
<dbReference type="Pfam" id="PF00069">
    <property type="entry name" value="Pkinase"/>
    <property type="match status" value="1"/>
</dbReference>
<comment type="caution">
    <text evidence="5">The sequence shown here is derived from an EMBL/GenBank/DDBJ whole genome shotgun (WGS) entry which is preliminary data.</text>
</comment>